<dbReference type="InterPro" id="IPR020556">
    <property type="entry name" value="Amidase_CS"/>
</dbReference>
<sequence>MKTTNFTYKSATELAKDMAAGKVSSVELTQAAIDRINDFDEKVNAICVPDFEEALAVARKADAIRARGDERPLLGIPMTVKESFNIAGLPTTWGIPHFKDFVAAEDAVAVARLKAAGAVILGKTNVPLGLGDLQSYNDVYGTTNNPWDLSRTPGGSSGGSAAALAAGYGALSIGSDIAGSLRGPAHYCGVYAHKPTLGLLPSRGHSAPPARPLAFEQDLSVIGPMARSATDLSLLLDILSIPEERSLGIAYKLVLPPARHDSLVNYRVLILDTHPLIPSDLSVQESINRLADQLTKVGTKVVRHSSLLPDQTEAARLYMRLLLSTFSANYPAEVYEYFQNEAKKLDATDLSLAAERTRGSALSHRDWLAANYARAELRQRWSELFVEFDVVLCPAMPTVAFQHDHKPDIWHRQIMINEVNYDYPDQLVWAGIATIPGLPATVAPIGHSNENLPIGIQIVGPLYEDRTTIRFAELLEREFGGFVPPTFV</sequence>
<dbReference type="PANTHER" id="PTHR43372:SF4">
    <property type="entry name" value="FATTY-ACID AMIDE HYDROLASE 2"/>
    <property type="match status" value="1"/>
</dbReference>
<protein>
    <submittedName>
        <fullName evidence="2">Amidase</fullName>
        <ecNumber evidence="2">3.5.1.4</ecNumber>
    </submittedName>
</protein>
<dbReference type="EMBL" id="WSEM01000034">
    <property type="protein sequence ID" value="MVQ39512.1"/>
    <property type="molecule type" value="Genomic_DNA"/>
</dbReference>
<dbReference type="Gene3D" id="3.90.1300.10">
    <property type="entry name" value="Amidase signature (AS) domain"/>
    <property type="match status" value="1"/>
</dbReference>
<evidence type="ECO:0000313" key="2">
    <source>
        <dbReference type="EMBL" id="MVQ39512.1"/>
    </source>
</evidence>
<dbReference type="PANTHER" id="PTHR43372">
    <property type="entry name" value="FATTY-ACID AMIDE HYDROLASE"/>
    <property type="match status" value="1"/>
</dbReference>
<evidence type="ECO:0000313" key="3">
    <source>
        <dbReference type="Proteomes" id="UP000467637"/>
    </source>
</evidence>
<dbReference type="RefSeq" id="WP_157325664.1">
    <property type="nucleotide sequence ID" value="NZ_WSEM01000034.1"/>
</dbReference>
<dbReference type="Proteomes" id="UP000467637">
    <property type="component" value="Unassembled WGS sequence"/>
</dbReference>
<dbReference type="EC" id="3.5.1.4" evidence="2"/>
<evidence type="ECO:0000259" key="1">
    <source>
        <dbReference type="Pfam" id="PF01425"/>
    </source>
</evidence>
<organism evidence="2 3">
    <name type="scientific">Paenibacillus anseongense</name>
    <dbReference type="NCBI Taxonomy" id="2682845"/>
    <lineage>
        <taxon>Bacteria</taxon>
        <taxon>Bacillati</taxon>
        <taxon>Bacillota</taxon>
        <taxon>Bacilli</taxon>
        <taxon>Bacillales</taxon>
        <taxon>Paenibacillaceae</taxon>
        <taxon>Paenibacillus</taxon>
    </lineage>
</organism>
<accession>A0ABW9UH52</accession>
<comment type="caution">
    <text evidence="2">The sequence shown here is derived from an EMBL/GenBank/DDBJ whole genome shotgun (WGS) entry which is preliminary data.</text>
</comment>
<dbReference type="SUPFAM" id="SSF75304">
    <property type="entry name" value="Amidase signature (AS) enzymes"/>
    <property type="match status" value="1"/>
</dbReference>
<gene>
    <name evidence="2" type="ORF">GON05_33475</name>
</gene>
<dbReference type="GO" id="GO:0004040">
    <property type="term" value="F:amidase activity"/>
    <property type="evidence" value="ECO:0007669"/>
    <property type="project" value="UniProtKB-EC"/>
</dbReference>
<dbReference type="PROSITE" id="PS00571">
    <property type="entry name" value="AMIDASES"/>
    <property type="match status" value="1"/>
</dbReference>
<keyword evidence="2" id="KW-0378">Hydrolase</keyword>
<dbReference type="InterPro" id="IPR052739">
    <property type="entry name" value="FAAH2"/>
</dbReference>
<dbReference type="NCBIfam" id="NF004816">
    <property type="entry name" value="PRK06170.1"/>
    <property type="match status" value="1"/>
</dbReference>
<keyword evidence="3" id="KW-1185">Reference proteome</keyword>
<reference evidence="2 3" key="1">
    <citation type="submission" date="2019-12" db="EMBL/GenBank/DDBJ databases">
        <authorList>
            <person name="Huq M.A."/>
        </authorList>
    </citation>
    <scope>NUCLEOTIDE SEQUENCE [LARGE SCALE GENOMIC DNA]</scope>
    <source>
        <strain evidence="2 3">MAH-34</strain>
    </source>
</reference>
<name>A0ABW9UH52_9BACL</name>
<dbReference type="InterPro" id="IPR023631">
    <property type="entry name" value="Amidase_dom"/>
</dbReference>
<feature type="domain" description="Amidase" evidence="1">
    <location>
        <begin position="27"/>
        <end position="468"/>
    </location>
</feature>
<dbReference type="Pfam" id="PF01425">
    <property type="entry name" value="Amidase"/>
    <property type="match status" value="1"/>
</dbReference>
<dbReference type="PIRSF" id="PIRSF001221">
    <property type="entry name" value="Amidase_fungi"/>
    <property type="match status" value="1"/>
</dbReference>
<proteinExistence type="predicted"/>
<dbReference type="InterPro" id="IPR036928">
    <property type="entry name" value="AS_sf"/>
</dbReference>